<proteinExistence type="predicted"/>
<name>A0AAJ5X6L3_9SPHN</name>
<accession>A0AAJ5X6L3</accession>
<dbReference type="AlphaFoldDB" id="A0AAJ5X6L3"/>
<dbReference type="EMBL" id="CP119316">
    <property type="protein sequence ID" value="WEK46782.1"/>
    <property type="molecule type" value="Genomic_DNA"/>
</dbReference>
<evidence type="ECO:0008006" key="3">
    <source>
        <dbReference type="Google" id="ProtNLM"/>
    </source>
</evidence>
<protein>
    <recommendedName>
        <fullName evidence="3">PIN domain-containing protein</fullName>
    </recommendedName>
</protein>
<organism evidence="1 2">
    <name type="scientific">Candidatus Andeanibacterium colombiense</name>
    <dbReference type="NCBI Taxonomy" id="3121345"/>
    <lineage>
        <taxon>Bacteria</taxon>
        <taxon>Pseudomonadati</taxon>
        <taxon>Pseudomonadota</taxon>
        <taxon>Alphaproteobacteria</taxon>
        <taxon>Sphingomonadales</taxon>
        <taxon>Sphingomonadaceae</taxon>
        <taxon>Candidatus Andeanibacterium</taxon>
    </lineage>
</organism>
<dbReference type="Proteomes" id="UP001218362">
    <property type="component" value="Chromosome"/>
</dbReference>
<dbReference type="SUPFAM" id="SSF88723">
    <property type="entry name" value="PIN domain-like"/>
    <property type="match status" value="1"/>
</dbReference>
<gene>
    <name evidence="1" type="ORF">P0Y56_00385</name>
</gene>
<evidence type="ECO:0000313" key="2">
    <source>
        <dbReference type="Proteomes" id="UP001218362"/>
    </source>
</evidence>
<dbReference type="InterPro" id="IPR029060">
    <property type="entry name" value="PIN-like_dom_sf"/>
</dbReference>
<reference evidence="1" key="1">
    <citation type="submission" date="2023-03" db="EMBL/GenBank/DDBJ databases">
        <title>Andean soil-derived lignocellulolytic bacterial consortium as a source of novel taxa and putative plastic-active enzymes.</title>
        <authorList>
            <person name="Diaz-Garcia L."/>
            <person name="Chuvochina M."/>
            <person name="Feuerriegel G."/>
            <person name="Bunk B."/>
            <person name="Sproer C."/>
            <person name="Streit W.R."/>
            <person name="Rodriguez L.M."/>
            <person name="Overmann J."/>
            <person name="Jimenez D.J."/>
        </authorList>
    </citation>
    <scope>NUCLEOTIDE SEQUENCE</scope>
    <source>
        <strain evidence="1">MAG 26</strain>
    </source>
</reference>
<evidence type="ECO:0000313" key="1">
    <source>
        <dbReference type="EMBL" id="WEK46782.1"/>
    </source>
</evidence>
<dbReference type="KEGG" id="acob:P0Y56_00385"/>
<sequence length="56" mass="6096">MGVTQQHLAALERLPKVDRHGDSFDLLLLAQASVEGAVLMTADRMMPAYGIKCVRA</sequence>